<reference evidence="1 2" key="1">
    <citation type="journal article" date="2014" name="Int. J. Syst. Evol. Microbiol.">
        <title>Complete genome sequence of Corynebacterium casei LMG S-19264T (=DSM 44701T), isolated from a smear-ripened cheese.</title>
        <authorList>
            <consortium name="US DOE Joint Genome Institute (JGI-PGF)"/>
            <person name="Walter F."/>
            <person name="Albersmeier A."/>
            <person name="Kalinowski J."/>
            <person name="Ruckert C."/>
        </authorList>
    </citation>
    <scope>NUCLEOTIDE SEQUENCE [LARGE SCALE GENOMIC DNA]</scope>
    <source>
        <strain evidence="1 2">KCTC 23968</strain>
    </source>
</reference>
<dbReference type="RefSeq" id="WP_189585452.1">
    <property type="nucleotide sequence ID" value="NZ_BMYV01000002.1"/>
</dbReference>
<dbReference type="Gene3D" id="3.40.50.1110">
    <property type="entry name" value="SGNH hydrolase"/>
    <property type="match status" value="1"/>
</dbReference>
<name>A0A918KQB1_9PROT</name>
<proteinExistence type="predicted"/>
<dbReference type="AlphaFoldDB" id="A0A918KQB1"/>
<gene>
    <name evidence="1" type="ORF">GCM10011309_21100</name>
</gene>
<dbReference type="GO" id="GO:0001681">
    <property type="term" value="F:sialate O-acetylesterase activity"/>
    <property type="evidence" value="ECO:0007669"/>
    <property type="project" value="InterPro"/>
</dbReference>
<dbReference type="SUPFAM" id="SSF52266">
    <property type="entry name" value="SGNH hydrolase"/>
    <property type="match status" value="1"/>
</dbReference>
<keyword evidence="2" id="KW-1185">Reference proteome</keyword>
<dbReference type="PANTHER" id="PTHR22901:SF0">
    <property type="entry name" value="SIALATE O-ACETYLESTERASE"/>
    <property type="match status" value="1"/>
</dbReference>
<dbReference type="Gene3D" id="2.60.120.260">
    <property type="entry name" value="Galactose-binding domain-like"/>
    <property type="match status" value="1"/>
</dbReference>
<dbReference type="SUPFAM" id="SSF49785">
    <property type="entry name" value="Galactose-binding domain-like"/>
    <property type="match status" value="1"/>
</dbReference>
<protein>
    <submittedName>
        <fullName evidence="1">9-O-acetylesterase</fullName>
    </submittedName>
</protein>
<comment type="caution">
    <text evidence="1">The sequence shown here is derived from an EMBL/GenBank/DDBJ whole genome shotgun (WGS) entry which is preliminary data.</text>
</comment>
<dbReference type="InterPro" id="IPR008979">
    <property type="entry name" value="Galactose-bd-like_sf"/>
</dbReference>
<dbReference type="InterPro" id="IPR039329">
    <property type="entry name" value="SIAE"/>
</dbReference>
<dbReference type="Proteomes" id="UP000600865">
    <property type="component" value="Unassembled WGS sequence"/>
</dbReference>
<evidence type="ECO:0000313" key="1">
    <source>
        <dbReference type="EMBL" id="GGX70726.1"/>
    </source>
</evidence>
<accession>A0A918KQB1</accession>
<dbReference type="InterPro" id="IPR036514">
    <property type="entry name" value="SGNH_hydro_sf"/>
</dbReference>
<dbReference type="GO" id="GO:0005975">
    <property type="term" value="P:carbohydrate metabolic process"/>
    <property type="evidence" value="ECO:0007669"/>
    <property type="project" value="TreeGrafter"/>
</dbReference>
<sequence length="656" mass="72491">MNSLRTLPLSQAFKKATLTIILGSLATSGFASESDTKINQSVSIDDIFSNSMVLQRSAPIKFRGTAKSGEPFSLEFASENKTVQPNADGRWSASFTALPEGGPFNLVVEGKEVISDILIGDVFLCSGQSNMEYPIYRALNPDRELSAEHRQNIRLITIPKATALTPEYNFEPDSNWVVANSETLRNFSAVCYFTARDLELAAEVPIGLIDASWGGTKIESWMSVESLKTTGQRTNDIDLFEIYTDDKRAGMEVFGEMWDDWWRNRNPDKAEPWLEPSRYDWTDVPDFTNWKNWGLAGLENYNGQVWYQTDFILTKAHTEASYIELGSIDELDHVWINGQRVGTQFSWGGDRRYPIPTGLLKSGVNSIVVNVASAWDMGGMMGPKSALKLTNDADIDIALSDWSYRKAEQPGMDAPFAPWESVSGITGIGNAMLGPLRGLKIKGGYWYQGESNAGDEYSYEPLLNGLLQDWKTYFGDDAKMVIIQLPEFGSVSDTPVDSGWAKIREAQRQVALKSEDAALVVAMGTGDAYDIHPPNKQEVAHRAADAAENLFYGKDNANTNRDPLEAKQSSIDVTVALSGSNRALKTLSSNHVIGLELCSPTLCQYVMGQVEDSNLIISRPQSLSATKVRYNWSDVPYGNLFDESGLPVGPFEIAID</sequence>
<dbReference type="EMBL" id="BMYV01000002">
    <property type="protein sequence ID" value="GGX70726.1"/>
    <property type="molecule type" value="Genomic_DNA"/>
</dbReference>
<evidence type="ECO:0000313" key="2">
    <source>
        <dbReference type="Proteomes" id="UP000600865"/>
    </source>
</evidence>
<dbReference type="PANTHER" id="PTHR22901">
    <property type="entry name" value="SIALATE O-ACETYLESTERASE"/>
    <property type="match status" value="1"/>
</dbReference>
<organism evidence="1 2">
    <name type="scientific">Litorimonas cladophorae</name>
    <dbReference type="NCBI Taxonomy" id="1220491"/>
    <lineage>
        <taxon>Bacteria</taxon>
        <taxon>Pseudomonadati</taxon>
        <taxon>Pseudomonadota</taxon>
        <taxon>Alphaproteobacteria</taxon>
        <taxon>Maricaulales</taxon>
        <taxon>Robiginitomaculaceae</taxon>
    </lineage>
</organism>